<evidence type="ECO:0000256" key="2">
    <source>
        <dbReference type="ARBA" id="ARBA00022729"/>
    </source>
</evidence>
<dbReference type="InterPro" id="IPR010646">
    <property type="entry name" value="UPF0257"/>
</dbReference>
<sequence>MALIKSALALTAGFLAFNAPAAESYIPALYNFSVMYDFNPVRGPVKTLSADVHSETDNYTVKVALSPQGCIETFSRTDSNEYGNAVLARQGNTLAGSLNNSPVKYVFDEKCNIVSMTDNYSMKTFQTNSAGLIERTMANGQPLSVYHYTDSGSFAGSQYFLNGKVASYSEVAYRDEKNKPLDFSMTTVFGEEYTLVGDGACIYDARKVPVECTITTKKIHNNNVVEEQHYSAKMAVTYY</sequence>
<accession>A0A2T7AXT0</accession>
<dbReference type="Proteomes" id="UP000469927">
    <property type="component" value="Unassembled WGS sequence"/>
</dbReference>
<dbReference type="EMBL" id="WAGD01000045">
    <property type="protein sequence ID" value="KAB0875889.1"/>
    <property type="molecule type" value="Genomic_DNA"/>
</dbReference>
<comment type="caution">
    <text evidence="8">The sequence shown here is derived from an EMBL/GenBank/DDBJ whole genome shotgun (WGS) entry which is preliminary data.</text>
</comment>
<evidence type="ECO:0000256" key="6">
    <source>
        <dbReference type="SAM" id="SignalP"/>
    </source>
</evidence>
<keyword evidence="5 8" id="KW-0449">Lipoprotein</keyword>
<proteinExistence type="predicted"/>
<evidence type="ECO:0000313" key="9">
    <source>
        <dbReference type="Proteomes" id="UP000244378"/>
    </source>
</evidence>
<name>A0A2T7AXT0_9ENTR</name>
<feature type="chain" id="PRO_5015457519" evidence="6">
    <location>
        <begin position="22"/>
        <end position="239"/>
    </location>
</feature>
<dbReference type="EMBL" id="MSAE01000004">
    <property type="protein sequence ID" value="PUX17274.1"/>
    <property type="molecule type" value="Genomic_DNA"/>
</dbReference>
<reference evidence="7 10" key="2">
    <citation type="submission" date="2019-08" db="EMBL/GenBank/DDBJ databases">
        <title>Prevalence, distribution, and phylogeny of type two toxin-antitoxin genes possessed by Cronobacter species where C. sakazakii homologs follow sequence type lineages.</title>
        <authorList>
            <person name="Finkelstein S."/>
            <person name="Negrete F."/>
            <person name="Jang H."/>
            <person name="Gopinath G.R."/>
            <person name="Tall B.D."/>
        </authorList>
    </citation>
    <scope>NUCLEOTIDE SEQUENCE [LARGE SCALE GENOMIC DNA]</scope>
    <source>
        <strain evidence="7 10">MOD1_GK1257</strain>
    </source>
</reference>
<feature type="signal peptide" evidence="6">
    <location>
        <begin position="1"/>
        <end position="21"/>
    </location>
</feature>
<keyword evidence="4" id="KW-0564">Palmitate</keyword>
<evidence type="ECO:0000256" key="1">
    <source>
        <dbReference type="ARBA" id="ARBA00022475"/>
    </source>
</evidence>
<evidence type="ECO:0000256" key="5">
    <source>
        <dbReference type="ARBA" id="ARBA00023288"/>
    </source>
</evidence>
<keyword evidence="10" id="KW-1185">Reference proteome</keyword>
<keyword evidence="1" id="KW-1003">Cell membrane</keyword>
<dbReference type="Proteomes" id="UP000244378">
    <property type="component" value="Unassembled WGS sequence"/>
</dbReference>
<evidence type="ECO:0000313" key="10">
    <source>
        <dbReference type="Proteomes" id="UP000469927"/>
    </source>
</evidence>
<dbReference type="AlphaFoldDB" id="A0A2T7AXT0"/>
<gene>
    <name evidence="8" type="ORF">AUN14_03775</name>
    <name evidence="7" type="ORF">FZI19_14885</name>
</gene>
<keyword evidence="3" id="KW-0472">Membrane</keyword>
<evidence type="ECO:0000256" key="4">
    <source>
        <dbReference type="ARBA" id="ARBA00023139"/>
    </source>
</evidence>
<evidence type="ECO:0000256" key="3">
    <source>
        <dbReference type="ARBA" id="ARBA00023136"/>
    </source>
</evidence>
<dbReference type="Pfam" id="PF06788">
    <property type="entry name" value="UPF0257"/>
    <property type="match status" value="1"/>
</dbReference>
<dbReference type="OrthoDB" id="6628430at2"/>
<organism evidence="8 9">
    <name type="scientific">Cronobacter muytjensii</name>
    <dbReference type="NCBI Taxonomy" id="413501"/>
    <lineage>
        <taxon>Bacteria</taxon>
        <taxon>Pseudomonadati</taxon>
        <taxon>Pseudomonadota</taxon>
        <taxon>Gammaproteobacteria</taxon>
        <taxon>Enterobacterales</taxon>
        <taxon>Enterobacteriaceae</taxon>
        <taxon>Cronobacter</taxon>
    </lineage>
</organism>
<evidence type="ECO:0000313" key="7">
    <source>
        <dbReference type="EMBL" id="KAB0875889.1"/>
    </source>
</evidence>
<dbReference type="RefSeq" id="WP_075192431.1">
    <property type="nucleotide sequence ID" value="NZ_JADKNN010000001.1"/>
</dbReference>
<reference evidence="8 9" key="1">
    <citation type="submission" date="2016-12" db="EMBL/GenBank/DDBJ databases">
        <title>Analysis of the Molecular Diversity Among Cronobacter Species Isolated from Filth Flies Using a Pan Genomic DNA Microarray.</title>
        <authorList>
            <person name="Pava-Ripoll M."/>
            <person name="Tall B."/>
            <person name="Farber J."/>
            <person name="Fanning S."/>
            <person name="Lehner A."/>
            <person name="Stephan R."/>
            <person name="Pagotto F."/>
            <person name="Iverson C."/>
            <person name="Ziobro G."/>
            <person name="Miller A."/>
            <person name="Pearson R."/>
            <person name="Yan Q."/>
            <person name="Kim M."/>
            <person name="Jeong S."/>
            <person name="Park J."/>
            <person name="Jun S."/>
            <person name="Choi H."/>
            <person name="Chung T."/>
            <person name="Yoo Y."/>
            <person name="Park E."/>
            <person name="Hwang S."/>
            <person name="Lee B."/>
            <person name="Sathyamoorthy V."/>
            <person name="Carter L."/>
            <person name="Mammel M."/>
            <person name="Jackson S."/>
            <person name="Kothary M."/>
            <person name="Patel I."/>
            <person name="Grim C."/>
            <person name="Gopinath G."/>
            <person name="Gangiredla J."/>
            <person name="Chase H."/>
        </authorList>
    </citation>
    <scope>NUCLEOTIDE SEQUENCE [LARGE SCALE GENOMIC DNA]</scope>
    <source>
        <strain evidence="8 9">MOD1-Md1s</strain>
    </source>
</reference>
<dbReference type="GO" id="GO:0005886">
    <property type="term" value="C:plasma membrane"/>
    <property type="evidence" value="ECO:0007669"/>
    <property type="project" value="InterPro"/>
</dbReference>
<evidence type="ECO:0000313" key="8">
    <source>
        <dbReference type="EMBL" id="PUX17274.1"/>
    </source>
</evidence>
<keyword evidence="2 6" id="KW-0732">Signal</keyword>
<protein>
    <submittedName>
        <fullName evidence="8">YnfC family lipoprotein</fullName>
    </submittedName>
</protein>